<organism evidence="3 4">
    <name type="scientific">Agromyces tropicus</name>
    <dbReference type="NCBI Taxonomy" id="555371"/>
    <lineage>
        <taxon>Bacteria</taxon>
        <taxon>Bacillati</taxon>
        <taxon>Actinomycetota</taxon>
        <taxon>Actinomycetes</taxon>
        <taxon>Micrococcales</taxon>
        <taxon>Microbacteriaceae</taxon>
        <taxon>Agromyces</taxon>
    </lineage>
</organism>
<keyword evidence="4" id="KW-1185">Reference proteome</keyword>
<accession>A0ABP5FGI1</accession>
<name>A0ABP5FGI1_9MICO</name>
<dbReference type="Proteomes" id="UP001501196">
    <property type="component" value="Unassembled WGS sequence"/>
</dbReference>
<feature type="region of interest" description="Disordered" evidence="1">
    <location>
        <begin position="1"/>
        <end position="45"/>
    </location>
</feature>
<gene>
    <name evidence="3" type="ORF">GCM10009819_05250</name>
</gene>
<keyword evidence="2" id="KW-0812">Transmembrane</keyword>
<keyword evidence="2" id="KW-0472">Membrane</keyword>
<protein>
    <submittedName>
        <fullName evidence="3">Uncharacterized protein</fullName>
    </submittedName>
</protein>
<reference evidence="4" key="1">
    <citation type="journal article" date="2019" name="Int. J. Syst. Evol. Microbiol.">
        <title>The Global Catalogue of Microorganisms (GCM) 10K type strain sequencing project: providing services to taxonomists for standard genome sequencing and annotation.</title>
        <authorList>
            <consortium name="The Broad Institute Genomics Platform"/>
            <consortium name="The Broad Institute Genome Sequencing Center for Infectious Disease"/>
            <person name="Wu L."/>
            <person name="Ma J."/>
        </authorList>
    </citation>
    <scope>NUCLEOTIDE SEQUENCE [LARGE SCALE GENOMIC DNA]</scope>
    <source>
        <strain evidence="4">JCM 15672</strain>
    </source>
</reference>
<evidence type="ECO:0000313" key="4">
    <source>
        <dbReference type="Proteomes" id="UP001501196"/>
    </source>
</evidence>
<comment type="caution">
    <text evidence="3">The sequence shown here is derived from an EMBL/GenBank/DDBJ whole genome shotgun (WGS) entry which is preliminary data.</text>
</comment>
<feature type="transmembrane region" description="Helical" evidence="2">
    <location>
        <begin position="116"/>
        <end position="141"/>
    </location>
</feature>
<evidence type="ECO:0000256" key="2">
    <source>
        <dbReference type="SAM" id="Phobius"/>
    </source>
</evidence>
<dbReference type="EMBL" id="BAAAPW010000001">
    <property type="protein sequence ID" value="GAA2025212.1"/>
    <property type="molecule type" value="Genomic_DNA"/>
</dbReference>
<keyword evidence="2" id="KW-1133">Transmembrane helix</keyword>
<feature type="transmembrane region" description="Helical" evidence="2">
    <location>
        <begin position="153"/>
        <end position="173"/>
    </location>
</feature>
<proteinExistence type="predicted"/>
<feature type="transmembrane region" description="Helical" evidence="2">
    <location>
        <begin position="196"/>
        <end position="221"/>
    </location>
</feature>
<dbReference type="RefSeq" id="WP_344369238.1">
    <property type="nucleotide sequence ID" value="NZ_BAAAPW010000001.1"/>
</dbReference>
<sequence>MTYSTYPADPDGQTADPFRNLDPAPQTRSTLVIDPGPDARDERVDPPPLTLEDIAERQHEAFGGPKVGAAFFGVLLAAATGTLLIAALVVADAALGLGVIPDPWASGGIGPLDAVAVGWVVVGLLLAFVLVAAYCGGYVAGRMARFSGIAQGLAVWVWAIVLLVAAGVAAVLLDGRYGLAAAAGALPTLPVPDGSLVLAGIVAAVAVAVVALGGAVLGGVVGVRYHRRVDRVGTEG</sequence>
<evidence type="ECO:0000256" key="1">
    <source>
        <dbReference type="SAM" id="MobiDB-lite"/>
    </source>
</evidence>
<evidence type="ECO:0000313" key="3">
    <source>
        <dbReference type="EMBL" id="GAA2025212.1"/>
    </source>
</evidence>
<feature type="transmembrane region" description="Helical" evidence="2">
    <location>
        <begin position="67"/>
        <end position="96"/>
    </location>
</feature>